<reference evidence="4" key="1">
    <citation type="submission" date="2021-04" db="EMBL/GenBank/DDBJ databases">
        <authorList>
            <person name="Chebbi M.A.C M."/>
        </authorList>
    </citation>
    <scope>NUCLEOTIDE SEQUENCE</scope>
</reference>
<feature type="domain" description="F-box" evidence="3">
    <location>
        <begin position="43"/>
        <end position="91"/>
    </location>
</feature>
<feature type="region of interest" description="Disordered" evidence="2">
    <location>
        <begin position="1"/>
        <end position="39"/>
    </location>
</feature>
<evidence type="ECO:0000313" key="4">
    <source>
        <dbReference type="EMBL" id="CAG5087417.1"/>
    </source>
</evidence>
<gene>
    <name evidence="4" type="ORF">HICCMSTLAB_LOCUS4508</name>
</gene>
<feature type="compositionally biased region" description="Polar residues" evidence="2">
    <location>
        <begin position="1"/>
        <end position="18"/>
    </location>
</feature>
<dbReference type="PROSITE" id="PS50181">
    <property type="entry name" value="FBOX"/>
    <property type="match status" value="1"/>
</dbReference>
<dbReference type="InterPro" id="IPR001810">
    <property type="entry name" value="F-box_dom"/>
</dbReference>
<dbReference type="CDD" id="cd22100">
    <property type="entry name" value="F-box_FBXO28"/>
    <property type="match status" value="1"/>
</dbReference>
<comment type="caution">
    <text evidence="4">The sequence shown here is derived from an EMBL/GenBank/DDBJ whole genome shotgun (WGS) entry which is preliminary data.</text>
</comment>
<protein>
    <submittedName>
        <fullName evidence="4">Similar to FBXO28: F-box only protein 28 (Homo sapiens)</fullName>
    </submittedName>
</protein>
<feature type="coiled-coil region" evidence="1">
    <location>
        <begin position="277"/>
        <end position="311"/>
    </location>
</feature>
<keyword evidence="5" id="KW-1185">Reference proteome</keyword>
<dbReference type="GO" id="GO:0003713">
    <property type="term" value="F:transcription coactivator activity"/>
    <property type="evidence" value="ECO:0007669"/>
    <property type="project" value="TreeGrafter"/>
</dbReference>
<accession>A0A8J2MJF8</accession>
<dbReference type="GO" id="GO:0005634">
    <property type="term" value="C:nucleus"/>
    <property type="evidence" value="ECO:0007669"/>
    <property type="project" value="TreeGrafter"/>
</dbReference>
<feature type="compositionally biased region" description="Basic residues" evidence="2">
    <location>
        <begin position="445"/>
        <end position="460"/>
    </location>
</feature>
<keyword evidence="1" id="KW-0175">Coiled coil</keyword>
<dbReference type="EMBL" id="CAJNRD030001119">
    <property type="protein sequence ID" value="CAG5087417.1"/>
    <property type="molecule type" value="Genomic_DNA"/>
</dbReference>
<evidence type="ECO:0000259" key="3">
    <source>
        <dbReference type="PROSITE" id="PS50181"/>
    </source>
</evidence>
<dbReference type="PANTHER" id="PTHR13252">
    <property type="entry name" value="F-BOX ONLY PROTEIN 28"/>
    <property type="match status" value="1"/>
</dbReference>
<proteinExistence type="predicted"/>
<dbReference type="InterPro" id="IPR039719">
    <property type="entry name" value="FBXO28"/>
</dbReference>
<dbReference type="AlphaFoldDB" id="A0A8J2MJF8"/>
<dbReference type="SUPFAM" id="SSF81383">
    <property type="entry name" value="F-box domain"/>
    <property type="match status" value="1"/>
</dbReference>
<organism evidence="4 5">
    <name type="scientific">Cotesia congregata</name>
    <name type="common">Parasitoid wasp</name>
    <name type="synonym">Apanteles congregatus</name>
    <dbReference type="NCBI Taxonomy" id="51543"/>
    <lineage>
        <taxon>Eukaryota</taxon>
        <taxon>Metazoa</taxon>
        <taxon>Ecdysozoa</taxon>
        <taxon>Arthropoda</taxon>
        <taxon>Hexapoda</taxon>
        <taxon>Insecta</taxon>
        <taxon>Pterygota</taxon>
        <taxon>Neoptera</taxon>
        <taxon>Endopterygota</taxon>
        <taxon>Hymenoptera</taxon>
        <taxon>Apocrita</taxon>
        <taxon>Ichneumonoidea</taxon>
        <taxon>Braconidae</taxon>
        <taxon>Microgastrinae</taxon>
        <taxon>Cotesia</taxon>
    </lineage>
</organism>
<evidence type="ECO:0000256" key="2">
    <source>
        <dbReference type="SAM" id="MobiDB-lite"/>
    </source>
</evidence>
<name>A0A8J2MJF8_COTCN</name>
<dbReference type="OrthoDB" id="8180181at2759"/>
<dbReference type="PANTHER" id="PTHR13252:SF1">
    <property type="entry name" value="DAMPENED, ISOFORM A"/>
    <property type="match status" value="1"/>
</dbReference>
<sequence>MVSTRQSSNMGSKVTDTSEPGPPRKHIQNAGASSLPEPAPSRNLNLLDLPPEIFEKIASYLDYNTIANIRPVCHQMNSMCGAILSSSFQRILGQMLSRFHGIKARMPRRESARRNHPLSCESDIIETVHMRLTLLQMTLGKHIERKHCCFFPGLILDEVNRVLHYIKVTPKLVKPYKVTDELFDLSSMAMEFFKEQIEPTLPEIACFSDFLDIAGTFSTSSSVSKPFLCLDTLPLVDNSDCSSSSVECSSRPSVHDEPELVEINTPPQSNMVLRKRIRRIKLNMKKYNTQLVRMQRNLNLCKTKIAEQQKQILEYANRLDDNDKKNEETSRKFSTLLQELNKCKTELQYWRSKSPAIPVCNGCGQSMPMPAEDLQALANQSASVLAESFAEPLNFIPIAFDSPSESIQEQLTPQTSVMAPPKAPLSVPTKRKVSIDDAASDATKKSRRTVKSRHAKRNKI</sequence>
<evidence type="ECO:0000256" key="1">
    <source>
        <dbReference type="SAM" id="Coils"/>
    </source>
</evidence>
<dbReference type="InterPro" id="IPR036047">
    <property type="entry name" value="F-box-like_dom_sf"/>
</dbReference>
<dbReference type="Proteomes" id="UP000786811">
    <property type="component" value="Unassembled WGS sequence"/>
</dbReference>
<dbReference type="Pfam" id="PF00646">
    <property type="entry name" value="F-box"/>
    <property type="match status" value="1"/>
</dbReference>
<evidence type="ECO:0000313" key="5">
    <source>
        <dbReference type="Proteomes" id="UP000786811"/>
    </source>
</evidence>
<feature type="region of interest" description="Disordered" evidence="2">
    <location>
        <begin position="412"/>
        <end position="460"/>
    </location>
</feature>